<dbReference type="SMART" id="SM00091">
    <property type="entry name" value="PAS"/>
    <property type="match status" value="1"/>
</dbReference>
<dbReference type="Pfam" id="PF00989">
    <property type="entry name" value="PAS"/>
    <property type="match status" value="1"/>
</dbReference>
<dbReference type="InterPro" id="IPR035965">
    <property type="entry name" value="PAS-like_dom_sf"/>
</dbReference>
<dbReference type="InterPro" id="IPR029787">
    <property type="entry name" value="Nucleotide_cyclase"/>
</dbReference>
<organism evidence="9">
    <name type="scientific">uncultured Alphaproteobacteria bacterium</name>
    <dbReference type="NCBI Taxonomy" id="91750"/>
    <lineage>
        <taxon>Bacteria</taxon>
        <taxon>Pseudomonadati</taxon>
        <taxon>Pseudomonadota</taxon>
        <taxon>Alphaproteobacteria</taxon>
        <taxon>environmental samples</taxon>
    </lineage>
</organism>
<evidence type="ECO:0000313" key="9">
    <source>
        <dbReference type="EMBL" id="SBW12628.1"/>
    </source>
</evidence>
<protein>
    <submittedName>
        <fullName evidence="9">Putative Diguanylate cyclase</fullName>
        <ecNumber evidence="9">2.7.7.65</ecNumber>
    </submittedName>
</protein>
<dbReference type="InterPro" id="IPR035919">
    <property type="entry name" value="EAL_sf"/>
</dbReference>
<evidence type="ECO:0000256" key="4">
    <source>
        <dbReference type="ARBA" id="ARBA00023136"/>
    </source>
</evidence>
<dbReference type="InterPro" id="IPR013767">
    <property type="entry name" value="PAS_fold"/>
</dbReference>
<dbReference type="InterPro" id="IPR029095">
    <property type="entry name" value="NarX-like_N"/>
</dbReference>
<feature type="domain" description="GGDEF" evidence="8">
    <location>
        <begin position="403"/>
        <end position="537"/>
    </location>
</feature>
<dbReference type="NCBIfam" id="TIGR00254">
    <property type="entry name" value="GGDEF"/>
    <property type="match status" value="1"/>
</dbReference>
<dbReference type="GO" id="GO:0052621">
    <property type="term" value="F:diguanylate cyclase activity"/>
    <property type="evidence" value="ECO:0007669"/>
    <property type="project" value="UniProtKB-EC"/>
</dbReference>
<evidence type="ECO:0000256" key="2">
    <source>
        <dbReference type="ARBA" id="ARBA00022692"/>
    </source>
</evidence>
<feature type="transmembrane region" description="Helical" evidence="5">
    <location>
        <begin position="20"/>
        <end position="39"/>
    </location>
</feature>
<dbReference type="SMART" id="SM00052">
    <property type="entry name" value="EAL"/>
    <property type="match status" value="1"/>
</dbReference>
<keyword evidence="9" id="KW-0548">Nucleotidyltransferase</keyword>
<keyword evidence="9" id="KW-0808">Transferase</keyword>
<dbReference type="SUPFAM" id="SSF141868">
    <property type="entry name" value="EAL domain-like"/>
    <property type="match status" value="1"/>
</dbReference>
<accession>A0A212KLU3</accession>
<dbReference type="Gene3D" id="3.30.450.20">
    <property type="entry name" value="PAS domain"/>
    <property type="match status" value="1"/>
</dbReference>
<dbReference type="Pfam" id="PF00563">
    <property type="entry name" value="EAL"/>
    <property type="match status" value="1"/>
</dbReference>
<dbReference type="InterPro" id="IPR052155">
    <property type="entry name" value="Biofilm_reg_signaling"/>
</dbReference>
<evidence type="ECO:0000259" key="8">
    <source>
        <dbReference type="PROSITE" id="PS50887"/>
    </source>
</evidence>
<dbReference type="AlphaFoldDB" id="A0A212KLU3"/>
<dbReference type="InterPro" id="IPR000014">
    <property type="entry name" value="PAS"/>
</dbReference>
<evidence type="ECO:0000259" key="7">
    <source>
        <dbReference type="PROSITE" id="PS50883"/>
    </source>
</evidence>
<comment type="subcellular location">
    <subcellularLocation>
        <location evidence="1">Membrane</location>
        <topology evidence="1">Multi-pass membrane protein</topology>
    </subcellularLocation>
</comment>
<feature type="domain" description="EAL" evidence="7">
    <location>
        <begin position="544"/>
        <end position="797"/>
    </location>
</feature>
<dbReference type="Gene3D" id="3.20.20.450">
    <property type="entry name" value="EAL domain"/>
    <property type="match status" value="1"/>
</dbReference>
<evidence type="ECO:0000259" key="6">
    <source>
        <dbReference type="PROSITE" id="PS50112"/>
    </source>
</evidence>
<dbReference type="SUPFAM" id="SSF55785">
    <property type="entry name" value="PYP-like sensor domain (PAS domain)"/>
    <property type="match status" value="1"/>
</dbReference>
<dbReference type="NCBIfam" id="TIGR00229">
    <property type="entry name" value="sensory_box"/>
    <property type="match status" value="1"/>
</dbReference>
<dbReference type="SUPFAM" id="SSF55073">
    <property type="entry name" value="Nucleotide cyclase"/>
    <property type="match status" value="1"/>
</dbReference>
<dbReference type="PANTHER" id="PTHR44757">
    <property type="entry name" value="DIGUANYLATE CYCLASE DGCP"/>
    <property type="match status" value="1"/>
</dbReference>
<evidence type="ECO:0000256" key="3">
    <source>
        <dbReference type="ARBA" id="ARBA00022989"/>
    </source>
</evidence>
<dbReference type="InterPro" id="IPR001633">
    <property type="entry name" value="EAL_dom"/>
</dbReference>
<reference evidence="9" key="1">
    <citation type="submission" date="2016-04" db="EMBL/GenBank/DDBJ databases">
        <authorList>
            <person name="Evans L.H."/>
            <person name="Alamgir A."/>
            <person name="Owens N."/>
            <person name="Weber N.D."/>
            <person name="Virtaneva K."/>
            <person name="Barbian K."/>
            <person name="Babar A."/>
            <person name="Rosenke K."/>
        </authorList>
    </citation>
    <scope>NUCLEOTIDE SEQUENCE</scope>
    <source>
        <strain evidence="9">86</strain>
    </source>
</reference>
<gene>
    <name evidence="9" type="ORF">KL86APRO_30125</name>
</gene>
<name>A0A212KLU3_9PROT</name>
<evidence type="ECO:0000256" key="1">
    <source>
        <dbReference type="ARBA" id="ARBA00004141"/>
    </source>
</evidence>
<keyword evidence="2 5" id="KW-0812">Transmembrane</keyword>
<dbReference type="Pfam" id="PF13675">
    <property type="entry name" value="PilJ"/>
    <property type="match status" value="1"/>
</dbReference>
<dbReference type="EC" id="2.7.7.65" evidence="9"/>
<dbReference type="PROSITE" id="PS50112">
    <property type="entry name" value="PAS"/>
    <property type="match status" value="1"/>
</dbReference>
<dbReference type="PANTHER" id="PTHR44757:SF2">
    <property type="entry name" value="BIOFILM ARCHITECTURE MAINTENANCE PROTEIN MBAA"/>
    <property type="match status" value="1"/>
</dbReference>
<sequence>MGLEPDSVSRFRSHRFATFSYVTALALIASLSIGTHALIDSIVREQQTTAKVINVAGRQRMLSQRIAGLGLEVSILPPGVERARALDDLGESVALMERSYRALRRGDAVFGMASADSERLRRLYDQPPVELGAHLDRFLGHARDFLANARLGIADPESLAAVRAAARRDLVDALDVAVIAYQDDSEDAIRRLRHVLFAVLGGMLVTLVAEAVLIFRPLFRRLEERERTLVDLAADLDQALTLSTAELRLAGNVIQHTAEGIVVIDADGLILSVNPACCDLIGLSRAELLGQPVAILRSGRHESAFYDEVWSAVRATGGWAGELWMRRRDSVFLAYMTINPLSPDLADTGAASVAIFADITALREKDETIEHMIFHDALTGLPNRDLVWERLSGIAARCAADRETRAVMSLDFDRFKGVNDDFGQDAGDAVLRQAAARLLAMLPAADTVARIGADEFVILLEPRPDAASLAALASRIVSDLARPYPVAGREIRLGVSAGVALCPGDGEGEAELLRQAGGARLVAKQQGGGAQFYRPDIDQALRRRLRVEAALRAAVAAEGFRLEFQPKLVLADGVVEGVEALIRWRDPELGPVSPAVFVPIAEDIGAIGAIGEWVLREACHAALSLRRHGFEVPVAANVSAKQLLAGDLPERVAALLAETGAPAGLLEIELTESSVISDPESTVAQLARLRGMGVRVALDDFGTGYSSLSYLRNLPVDFVKIDRSFVSHLETAANDVTVARGIVALGHALGLRIIAEGIETEGQAAVLREMGCDVGQGYLYARPLPEIELLGWLAARRAPALAHGID</sequence>
<dbReference type="CDD" id="cd00130">
    <property type="entry name" value="PAS"/>
    <property type="match status" value="1"/>
</dbReference>
<dbReference type="EMBL" id="FLUO01000003">
    <property type="protein sequence ID" value="SBW12628.1"/>
    <property type="molecule type" value="Genomic_DNA"/>
</dbReference>
<keyword evidence="3 5" id="KW-1133">Transmembrane helix</keyword>
<dbReference type="InterPro" id="IPR000160">
    <property type="entry name" value="GGDEF_dom"/>
</dbReference>
<feature type="transmembrane region" description="Helical" evidence="5">
    <location>
        <begin position="195"/>
        <end position="219"/>
    </location>
</feature>
<dbReference type="PROSITE" id="PS50883">
    <property type="entry name" value="EAL"/>
    <property type="match status" value="1"/>
</dbReference>
<dbReference type="Gene3D" id="3.30.70.270">
    <property type="match status" value="1"/>
</dbReference>
<proteinExistence type="predicted"/>
<evidence type="ECO:0000256" key="5">
    <source>
        <dbReference type="SAM" id="Phobius"/>
    </source>
</evidence>
<dbReference type="CDD" id="cd01949">
    <property type="entry name" value="GGDEF"/>
    <property type="match status" value="1"/>
</dbReference>
<dbReference type="CDD" id="cd01948">
    <property type="entry name" value="EAL"/>
    <property type="match status" value="1"/>
</dbReference>
<dbReference type="Pfam" id="PF00990">
    <property type="entry name" value="GGDEF"/>
    <property type="match status" value="1"/>
</dbReference>
<dbReference type="GO" id="GO:0016020">
    <property type="term" value="C:membrane"/>
    <property type="evidence" value="ECO:0007669"/>
    <property type="project" value="UniProtKB-SubCell"/>
</dbReference>
<feature type="domain" description="PAS" evidence="6">
    <location>
        <begin position="253"/>
        <end position="291"/>
    </location>
</feature>
<dbReference type="InterPro" id="IPR043128">
    <property type="entry name" value="Rev_trsase/Diguanyl_cyclase"/>
</dbReference>
<keyword evidence="4 5" id="KW-0472">Membrane</keyword>
<dbReference type="SMART" id="SM00267">
    <property type="entry name" value="GGDEF"/>
    <property type="match status" value="1"/>
</dbReference>
<dbReference type="GO" id="GO:0006355">
    <property type="term" value="P:regulation of DNA-templated transcription"/>
    <property type="evidence" value="ECO:0007669"/>
    <property type="project" value="InterPro"/>
</dbReference>
<dbReference type="PROSITE" id="PS50887">
    <property type="entry name" value="GGDEF"/>
    <property type="match status" value="1"/>
</dbReference>